<evidence type="ECO:0000256" key="3">
    <source>
        <dbReference type="ARBA" id="ARBA00022475"/>
    </source>
</evidence>
<name>A0A1R0Z9R6_9BACL</name>
<feature type="domain" description="ABC transmembrane type-1" evidence="8">
    <location>
        <begin position="70"/>
        <end position="274"/>
    </location>
</feature>
<feature type="transmembrane region" description="Helical" evidence="7">
    <location>
        <begin position="182"/>
        <end position="204"/>
    </location>
</feature>
<reference evidence="9 10" key="1">
    <citation type="submission" date="2016-11" db="EMBL/GenBank/DDBJ databases">
        <title>Paenibacillus species isolates.</title>
        <authorList>
            <person name="Beno S.M."/>
        </authorList>
    </citation>
    <scope>NUCLEOTIDE SEQUENCE [LARGE SCALE GENOMIC DNA]</scope>
    <source>
        <strain evidence="9 10">FSL H7-0443</strain>
    </source>
</reference>
<dbReference type="PROSITE" id="PS50928">
    <property type="entry name" value="ABC_TM1"/>
    <property type="match status" value="1"/>
</dbReference>
<evidence type="ECO:0000256" key="6">
    <source>
        <dbReference type="ARBA" id="ARBA00023136"/>
    </source>
</evidence>
<proteinExistence type="inferred from homology"/>
<evidence type="ECO:0000313" key="9">
    <source>
        <dbReference type="EMBL" id="OME65083.1"/>
    </source>
</evidence>
<dbReference type="EMBL" id="MPTW01000021">
    <property type="protein sequence ID" value="OME65083.1"/>
    <property type="molecule type" value="Genomic_DNA"/>
</dbReference>
<keyword evidence="5 7" id="KW-1133">Transmembrane helix</keyword>
<accession>A0A1R0Z9R6</accession>
<evidence type="ECO:0000313" key="10">
    <source>
        <dbReference type="Proteomes" id="UP000187425"/>
    </source>
</evidence>
<feature type="transmembrane region" description="Helical" evidence="7">
    <location>
        <begin position="12"/>
        <end position="30"/>
    </location>
</feature>
<dbReference type="Gene3D" id="1.10.3720.10">
    <property type="entry name" value="MetI-like"/>
    <property type="match status" value="1"/>
</dbReference>
<dbReference type="RefSeq" id="WP_076286512.1">
    <property type="nucleotide sequence ID" value="NZ_MPTW01000021.1"/>
</dbReference>
<dbReference type="Pfam" id="PF00528">
    <property type="entry name" value="BPD_transp_1"/>
    <property type="match status" value="1"/>
</dbReference>
<evidence type="ECO:0000256" key="4">
    <source>
        <dbReference type="ARBA" id="ARBA00022692"/>
    </source>
</evidence>
<comment type="subcellular location">
    <subcellularLocation>
        <location evidence="1 7">Cell membrane</location>
        <topology evidence="1 7">Multi-pass membrane protein</topology>
    </subcellularLocation>
</comment>
<comment type="caution">
    <text evidence="9">The sequence shown here is derived from an EMBL/GenBank/DDBJ whole genome shotgun (WGS) entry which is preliminary data.</text>
</comment>
<dbReference type="PANTHER" id="PTHR43744:SF9">
    <property type="entry name" value="POLYGALACTURONAN_RHAMNOGALACTURONAN TRANSPORT SYSTEM PERMEASE PROTEIN YTCP"/>
    <property type="match status" value="1"/>
</dbReference>
<keyword evidence="3" id="KW-1003">Cell membrane</keyword>
<keyword evidence="4 7" id="KW-0812">Transmembrane</keyword>
<dbReference type="SUPFAM" id="SSF161098">
    <property type="entry name" value="MetI-like"/>
    <property type="match status" value="1"/>
</dbReference>
<evidence type="ECO:0000256" key="7">
    <source>
        <dbReference type="RuleBase" id="RU363032"/>
    </source>
</evidence>
<organism evidence="9 10">
    <name type="scientific">Paenibacillus odorifer</name>
    <dbReference type="NCBI Taxonomy" id="189426"/>
    <lineage>
        <taxon>Bacteria</taxon>
        <taxon>Bacillati</taxon>
        <taxon>Bacillota</taxon>
        <taxon>Bacilli</taxon>
        <taxon>Bacillales</taxon>
        <taxon>Paenibacillaceae</taxon>
        <taxon>Paenibacillus</taxon>
    </lineage>
</organism>
<feature type="transmembrane region" description="Helical" evidence="7">
    <location>
        <begin position="140"/>
        <end position="161"/>
    </location>
</feature>
<dbReference type="PANTHER" id="PTHR43744">
    <property type="entry name" value="ABC TRANSPORTER PERMEASE PROTEIN MG189-RELATED-RELATED"/>
    <property type="match status" value="1"/>
</dbReference>
<keyword evidence="2 7" id="KW-0813">Transport</keyword>
<dbReference type="OrthoDB" id="157184at2"/>
<feature type="transmembrane region" description="Helical" evidence="7">
    <location>
        <begin position="74"/>
        <end position="97"/>
    </location>
</feature>
<dbReference type="GO" id="GO:0005886">
    <property type="term" value="C:plasma membrane"/>
    <property type="evidence" value="ECO:0007669"/>
    <property type="project" value="UniProtKB-SubCell"/>
</dbReference>
<evidence type="ECO:0000256" key="2">
    <source>
        <dbReference type="ARBA" id="ARBA00022448"/>
    </source>
</evidence>
<comment type="similarity">
    <text evidence="7">Belongs to the binding-protein-dependent transport system permease family.</text>
</comment>
<keyword evidence="6 7" id="KW-0472">Membrane</keyword>
<protein>
    <recommendedName>
        <fullName evidence="8">ABC transmembrane type-1 domain-containing protein</fullName>
    </recommendedName>
</protein>
<evidence type="ECO:0000256" key="5">
    <source>
        <dbReference type="ARBA" id="ARBA00022989"/>
    </source>
</evidence>
<evidence type="ECO:0000259" key="8">
    <source>
        <dbReference type="PROSITE" id="PS50928"/>
    </source>
</evidence>
<feature type="transmembrane region" description="Helical" evidence="7">
    <location>
        <begin position="259"/>
        <end position="278"/>
    </location>
</feature>
<dbReference type="InterPro" id="IPR035906">
    <property type="entry name" value="MetI-like_sf"/>
</dbReference>
<dbReference type="Proteomes" id="UP000187425">
    <property type="component" value="Unassembled WGS sequence"/>
</dbReference>
<dbReference type="CDD" id="cd06261">
    <property type="entry name" value="TM_PBP2"/>
    <property type="match status" value="1"/>
</dbReference>
<dbReference type="AlphaFoldDB" id="A0A1R0Z9R6"/>
<sequence length="293" mass="32793">MKGNTEDKVINIVLFILMSIVTLVTLYPLYYSFIISLNDANDIAEKGFIYLSPRKFTLENFKIVFTESKLAHSFLITGARTILGTIASVLFTACVSYPLSKKYLALRSFYIRTGVITMYFFGGIIPTYLLLNSLGLIDTFLVYIIPSLYSFFNAILFINFFSSIPDALEESAKIDGANDWRVFWKIFLPLSAPILATVSLFYGVQQWNSWFDAAYYTNSPDLATLQLVLYQIISQSEGAAIAANYLGAGKQNINIIDSMKYATMVVSVVPVALAYPFLQKYFVQGMMVGSVKG</sequence>
<feature type="transmembrane region" description="Helical" evidence="7">
    <location>
        <begin position="224"/>
        <end position="247"/>
    </location>
</feature>
<feature type="transmembrane region" description="Helical" evidence="7">
    <location>
        <begin position="109"/>
        <end position="128"/>
    </location>
</feature>
<evidence type="ECO:0000256" key="1">
    <source>
        <dbReference type="ARBA" id="ARBA00004651"/>
    </source>
</evidence>
<dbReference type="InterPro" id="IPR000515">
    <property type="entry name" value="MetI-like"/>
</dbReference>
<dbReference type="GO" id="GO:0055085">
    <property type="term" value="P:transmembrane transport"/>
    <property type="evidence" value="ECO:0007669"/>
    <property type="project" value="InterPro"/>
</dbReference>
<gene>
    <name evidence="9" type="ORF">BSK65_25640</name>
</gene>